<organism evidence="1 2">
    <name type="scientific">Enterobacter cloacae subsp. cloacae (strain ATCC 13047 / DSM 30054 / NBRC 13535 / NCTC 10005 / WDCM 00083 / NCDC 279-56)</name>
    <dbReference type="NCBI Taxonomy" id="716541"/>
    <lineage>
        <taxon>Bacteria</taxon>
        <taxon>Pseudomonadati</taxon>
        <taxon>Pseudomonadota</taxon>
        <taxon>Gammaproteobacteria</taxon>
        <taxon>Enterobacterales</taxon>
        <taxon>Enterobacteriaceae</taxon>
        <taxon>Enterobacter</taxon>
        <taxon>Enterobacter cloacae complex</taxon>
    </lineage>
</organism>
<accession>A0A0H3CDS4</accession>
<evidence type="ECO:0000313" key="1">
    <source>
        <dbReference type="EMBL" id="ADF59739.1"/>
    </source>
</evidence>
<dbReference type="STRING" id="716541.ECL_00171"/>
<sequence length="42" mass="4844">MIGGKFCLTNERHDGSGQHAKLKNHFSCVVWRKAKTWITLIM</sequence>
<gene>
    <name evidence="1" type="ordered locus">ECL_00171</name>
</gene>
<proteinExistence type="predicted"/>
<dbReference type="EnsemblBacteria" id="ADF59739">
    <property type="protein sequence ID" value="ADF59739"/>
    <property type="gene ID" value="ECL_00171"/>
</dbReference>
<dbReference type="HOGENOM" id="CLU_3250885_0_0_6"/>
<evidence type="ECO:0000313" key="2">
    <source>
        <dbReference type="Proteomes" id="UP000002363"/>
    </source>
</evidence>
<name>A0A0H3CDS4_ENTCC</name>
<keyword evidence="2" id="KW-1185">Reference proteome</keyword>
<dbReference type="KEGG" id="enc:ECL_00171"/>
<dbReference type="EMBL" id="CP001918">
    <property type="protein sequence ID" value="ADF59739.1"/>
    <property type="molecule type" value="Genomic_DNA"/>
</dbReference>
<protein>
    <submittedName>
        <fullName evidence="1">Uncharacterized protein</fullName>
    </submittedName>
</protein>
<reference evidence="1 2" key="1">
    <citation type="journal article" date="2010" name="J. Bacteriol.">
        <title>Complete genome sequence of Enterobacter cloacae subsp. cloacae type strain ATCC 13047.</title>
        <authorList>
            <person name="Ren Y."/>
            <person name="Ren Y."/>
            <person name="Zhou Z."/>
            <person name="Guo X."/>
            <person name="Li Y."/>
            <person name="Feng L."/>
            <person name="Wang L."/>
        </authorList>
    </citation>
    <scope>NUCLEOTIDE SEQUENCE [LARGE SCALE GENOMIC DNA]</scope>
    <source>
        <strain evidence="2">ATCC 13047 / DSM 30054 / NBRC 13535 / NCTC 10005 / WDCM 00083 / NCDC 279-56</strain>
    </source>
</reference>
<dbReference type="AlphaFoldDB" id="A0A0H3CDS4"/>
<dbReference type="Proteomes" id="UP000002363">
    <property type="component" value="Chromosome"/>
</dbReference>